<organism evidence="1 2">
    <name type="scientific">Arenimonas donghaensis DSM 18148 = HO3-R19</name>
    <dbReference type="NCBI Taxonomy" id="1121014"/>
    <lineage>
        <taxon>Bacteria</taxon>
        <taxon>Pseudomonadati</taxon>
        <taxon>Pseudomonadota</taxon>
        <taxon>Gammaproteobacteria</taxon>
        <taxon>Lysobacterales</taxon>
        <taxon>Lysobacteraceae</taxon>
        <taxon>Arenimonas</taxon>
    </lineage>
</organism>
<keyword evidence="2" id="KW-1185">Reference proteome</keyword>
<evidence type="ECO:0000313" key="2">
    <source>
        <dbReference type="Proteomes" id="UP000029085"/>
    </source>
</evidence>
<protein>
    <recommendedName>
        <fullName evidence="3">Peptidase</fullName>
    </recommendedName>
</protein>
<dbReference type="Gene3D" id="3.60.20.10">
    <property type="entry name" value="Glutamine Phosphoribosylpyrophosphate, subunit 1, domain 1"/>
    <property type="match status" value="1"/>
</dbReference>
<proteinExistence type="predicted"/>
<dbReference type="InterPro" id="IPR016545">
    <property type="entry name" value="UCP009120_prtse"/>
</dbReference>
<evidence type="ECO:0008006" key="3">
    <source>
        <dbReference type="Google" id="ProtNLM"/>
    </source>
</evidence>
<accession>A0A087MLG8</accession>
<dbReference type="SUPFAM" id="SSF56235">
    <property type="entry name" value="N-terminal nucleophile aminohydrolases (Ntn hydrolases)"/>
    <property type="match status" value="1"/>
</dbReference>
<reference evidence="1 2" key="2">
    <citation type="journal article" date="2015" name="Stand. Genomic Sci.">
        <title>High quality draft genomic sequence of Arenimonas donghaensis DSM 18148(T).</title>
        <authorList>
            <person name="Chen F."/>
            <person name="Wang H."/>
            <person name="Cao Y."/>
            <person name="Li X."/>
            <person name="Wang G."/>
        </authorList>
    </citation>
    <scope>NUCLEOTIDE SEQUENCE [LARGE SCALE GENOMIC DNA]</scope>
    <source>
        <strain evidence="1 2">HO3-R19</strain>
    </source>
</reference>
<dbReference type="EMBL" id="AVCJ01000001">
    <property type="protein sequence ID" value="KFL37721.1"/>
    <property type="molecule type" value="Genomic_DNA"/>
</dbReference>
<sequence length="241" mass="26625">MLLDKGLVMLGDTRTNAGFDNISCFSKLQKFHVPGERLMATLTAGNLAISQAVLNLVQDGLPDPETGNVETIYTVPTMFRAAALLSEAVRKVHRTHGEAMKQQDVSFDVSIMLGGQIAGRTLRLFHIYAAGNFIEATADTPYLQIGEHKYGKPMLDRAVTRDTSLIEGVKLALISMDSTLRSNLSVGMPLDLLVYQNDSIDGVVEQRINEGDKYFEMMRTEWSKGLTEAHTRIPPPDWLSP</sequence>
<gene>
    <name evidence="1" type="ORF">N788_00700</name>
</gene>
<dbReference type="AlphaFoldDB" id="A0A087MLG8"/>
<comment type="caution">
    <text evidence="1">The sequence shown here is derived from an EMBL/GenBank/DDBJ whole genome shotgun (WGS) entry which is preliminary data.</text>
</comment>
<name>A0A087MLG8_9GAMM</name>
<dbReference type="PIRSF" id="PIRSF009120">
    <property type="entry name" value="UCP009120_prtse"/>
    <property type="match status" value="1"/>
</dbReference>
<dbReference type="STRING" id="1121014.N788_00700"/>
<dbReference type="Proteomes" id="UP000029085">
    <property type="component" value="Unassembled WGS sequence"/>
</dbReference>
<dbReference type="InterPro" id="IPR029055">
    <property type="entry name" value="Ntn_hydrolases_N"/>
</dbReference>
<evidence type="ECO:0000313" key="1">
    <source>
        <dbReference type="EMBL" id="KFL37721.1"/>
    </source>
</evidence>
<dbReference type="PATRIC" id="fig|1121014.3.peg.133"/>
<reference evidence="2" key="1">
    <citation type="submission" date="2013-08" db="EMBL/GenBank/DDBJ databases">
        <title>Genome sequencing of Arenimonas donghaensis.</title>
        <authorList>
            <person name="Chen F."/>
            <person name="Wang G."/>
        </authorList>
    </citation>
    <scope>NUCLEOTIDE SEQUENCE [LARGE SCALE GENOMIC DNA]</scope>
    <source>
        <strain evidence="2">HO3-R19</strain>
    </source>
</reference>